<proteinExistence type="predicted"/>
<evidence type="ECO:0000313" key="3">
    <source>
        <dbReference type="Proteomes" id="UP001482620"/>
    </source>
</evidence>
<evidence type="ECO:0000313" key="2">
    <source>
        <dbReference type="EMBL" id="MEQ2241221.1"/>
    </source>
</evidence>
<sequence length="158" mass="17763">MVTYLEHLPGEASRTHLLQMPKLPQLTPLDVEEQRLYSELFLDGRAPHLISKGVPGHPTEEAHFSRLGSGISFFRSWPIGEGRIEDRPVNRELSLPHNRPTQLPHYCGSCTDPSVDLPLHSPLTCGQDPEILELEAEAPLQPKEGMQPFSGRSPWTWT</sequence>
<comment type="caution">
    <text evidence="2">The sequence shown here is derived from an EMBL/GenBank/DDBJ whole genome shotgun (WGS) entry which is preliminary data.</text>
</comment>
<organism evidence="2 3">
    <name type="scientific">Ilyodon furcidens</name>
    <name type="common">goldbreast splitfin</name>
    <dbReference type="NCBI Taxonomy" id="33524"/>
    <lineage>
        <taxon>Eukaryota</taxon>
        <taxon>Metazoa</taxon>
        <taxon>Chordata</taxon>
        <taxon>Craniata</taxon>
        <taxon>Vertebrata</taxon>
        <taxon>Euteleostomi</taxon>
        <taxon>Actinopterygii</taxon>
        <taxon>Neopterygii</taxon>
        <taxon>Teleostei</taxon>
        <taxon>Neoteleostei</taxon>
        <taxon>Acanthomorphata</taxon>
        <taxon>Ovalentaria</taxon>
        <taxon>Atherinomorphae</taxon>
        <taxon>Cyprinodontiformes</taxon>
        <taxon>Goodeidae</taxon>
        <taxon>Ilyodon</taxon>
    </lineage>
</organism>
<protein>
    <submittedName>
        <fullName evidence="2">Uncharacterized protein</fullName>
    </submittedName>
</protein>
<reference evidence="2 3" key="1">
    <citation type="submission" date="2021-06" db="EMBL/GenBank/DDBJ databases">
        <authorList>
            <person name="Palmer J.M."/>
        </authorList>
    </citation>
    <scope>NUCLEOTIDE SEQUENCE [LARGE SCALE GENOMIC DNA]</scope>
    <source>
        <strain evidence="3">if_2019</strain>
        <tissue evidence="2">Muscle</tissue>
    </source>
</reference>
<gene>
    <name evidence="2" type="ORF">ILYODFUR_023129</name>
</gene>
<keyword evidence="3" id="KW-1185">Reference proteome</keyword>
<dbReference type="Proteomes" id="UP001482620">
    <property type="component" value="Unassembled WGS sequence"/>
</dbReference>
<feature type="region of interest" description="Disordered" evidence="1">
    <location>
        <begin position="137"/>
        <end position="158"/>
    </location>
</feature>
<name>A0ABV0UAE9_9TELE</name>
<evidence type="ECO:0000256" key="1">
    <source>
        <dbReference type="SAM" id="MobiDB-lite"/>
    </source>
</evidence>
<dbReference type="EMBL" id="JAHRIQ010060538">
    <property type="protein sequence ID" value="MEQ2241221.1"/>
    <property type="molecule type" value="Genomic_DNA"/>
</dbReference>
<accession>A0ABV0UAE9</accession>